<name>A0A7X0JAX2_9SPHI</name>
<reference evidence="2 3" key="1">
    <citation type="submission" date="2020-08" db="EMBL/GenBank/DDBJ databases">
        <title>Genomic Encyclopedia of Type Strains, Phase IV (KMG-V): Genome sequencing to study the core and pangenomes of soil and plant-associated prokaryotes.</title>
        <authorList>
            <person name="Whitman W."/>
        </authorList>
    </citation>
    <scope>NUCLEOTIDE SEQUENCE [LARGE SCALE GENOMIC DNA]</scope>
    <source>
        <strain evidence="2 3">M2T3</strain>
    </source>
</reference>
<sequence>MYFELVLVYLATFVNDISLMNFSVVPHGYLYMLQCFVSSASGLIVPVLLSSIHRFNLVF</sequence>
<evidence type="ECO:0000313" key="2">
    <source>
        <dbReference type="EMBL" id="MBB6503036.1"/>
    </source>
</evidence>
<feature type="transmembrane region" description="Helical" evidence="1">
    <location>
        <begin position="29"/>
        <end position="49"/>
    </location>
</feature>
<keyword evidence="1" id="KW-1133">Transmembrane helix</keyword>
<evidence type="ECO:0000313" key="3">
    <source>
        <dbReference type="Proteomes" id="UP000521017"/>
    </source>
</evidence>
<keyword evidence="1" id="KW-0472">Membrane</keyword>
<comment type="caution">
    <text evidence="2">The sequence shown here is derived from an EMBL/GenBank/DDBJ whole genome shotgun (WGS) entry which is preliminary data.</text>
</comment>
<evidence type="ECO:0000256" key="1">
    <source>
        <dbReference type="SAM" id="Phobius"/>
    </source>
</evidence>
<organism evidence="2 3">
    <name type="scientific">Pedobacter cryoconitis</name>
    <dbReference type="NCBI Taxonomy" id="188932"/>
    <lineage>
        <taxon>Bacteria</taxon>
        <taxon>Pseudomonadati</taxon>
        <taxon>Bacteroidota</taxon>
        <taxon>Sphingobacteriia</taxon>
        <taxon>Sphingobacteriales</taxon>
        <taxon>Sphingobacteriaceae</taxon>
        <taxon>Pedobacter</taxon>
    </lineage>
</organism>
<proteinExistence type="predicted"/>
<gene>
    <name evidence="2" type="ORF">HDF25_005222</name>
</gene>
<keyword evidence="1" id="KW-0812">Transmembrane</keyword>
<dbReference type="Proteomes" id="UP000521017">
    <property type="component" value="Unassembled WGS sequence"/>
</dbReference>
<accession>A0A7X0JAX2</accession>
<dbReference type="EMBL" id="JACHCC010000022">
    <property type="protein sequence ID" value="MBB6503036.1"/>
    <property type="molecule type" value="Genomic_DNA"/>
</dbReference>
<protein>
    <submittedName>
        <fullName evidence="2">Uncharacterized protein</fullName>
    </submittedName>
</protein>
<dbReference type="AlphaFoldDB" id="A0A7X0JAX2"/>